<evidence type="ECO:0000256" key="1">
    <source>
        <dbReference type="ARBA" id="ARBA00022884"/>
    </source>
</evidence>
<sequence>MEVEHFYQVTRFNDYAVHFRNQYALSSTEIINMFKDFGEISSSKQTGDKYGLFFVNFKSEDSAIRAVKSLINHPTIKLRMNKYYNASKNTKNDNSNESKKYNDTKNTKNDNSNESKVYNDTNSSSGWNNSMDDQENSNRQREENCNSSDKQFNAVETNESGKMLNNQNTHDNYSKKNNNHVDDDDNDVQSVAVSNSEHDVRKNSIGSNDLIDLPELISVSERKMILKNKIEKDLINSDAVKTNGLKKPVEVFEAQEIIVANIEEHYGTPAILHLLEKYEPICASPIKLCKPYPIRYCHVYFNNIDQAESVERDFDEYEWSENKKLIVLRVNTLAALALKV</sequence>
<evidence type="ECO:0000259" key="4">
    <source>
        <dbReference type="PROSITE" id="PS50102"/>
    </source>
</evidence>
<feature type="domain" description="RRM" evidence="4">
    <location>
        <begin position="15"/>
        <end position="85"/>
    </location>
</feature>
<comment type="caution">
    <text evidence="5">The sequence shown here is derived from an EMBL/GenBank/DDBJ whole genome shotgun (WGS) entry which is preliminary data.</text>
</comment>
<protein>
    <recommendedName>
        <fullName evidence="4">RRM domain-containing protein</fullName>
    </recommendedName>
</protein>
<dbReference type="Pfam" id="PF00076">
    <property type="entry name" value="RRM_1"/>
    <property type="match status" value="1"/>
</dbReference>
<proteinExistence type="predicted"/>
<keyword evidence="6" id="KW-1185">Reference proteome</keyword>
<dbReference type="AlphaFoldDB" id="A0AA39G2B6"/>
<dbReference type="InterPro" id="IPR000504">
    <property type="entry name" value="RRM_dom"/>
</dbReference>
<reference evidence="5" key="2">
    <citation type="submission" date="2023-03" db="EMBL/GenBank/DDBJ databases">
        <authorList>
            <person name="Inwood S.N."/>
            <person name="Skelly J.G."/>
            <person name="Guhlin J."/>
            <person name="Harrop T.W.R."/>
            <person name="Goldson S.G."/>
            <person name="Dearden P.K."/>
        </authorList>
    </citation>
    <scope>NUCLEOTIDE SEQUENCE</scope>
    <source>
        <strain evidence="5">Lincoln</strain>
        <tissue evidence="5">Whole body</tissue>
    </source>
</reference>
<reference evidence="5" key="1">
    <citation type="journal article" date="2023" name="bioRxiv">
        <title>Scaffold-level genome assemblies of two parasitoid biocontrol wasps reveal the parthenogenesis mechanism and an associated novel virus.</title>
        <authorList>
            <person name="Inwood S."/>
            <person name="Skelly J."/>
            <person name="Guhlin J."/>
            <person name="Harrop T."/>
            <person name="Goldson S."/>
            <person name="Dearden P."/>
        </authorList>
    </citation>
    <scope>NUCLEOTIDE SEQUENCE</scope>
    <source>
        <strain evidence="5">Lincoln</strain>
        <tissue evidence="5">Whole body</tissue>
    </source>
</reference>
<evidence type="ECO:0000313" key="6">
    <source>
        <dbReference type="Proteomes" id="UP001168972"/>
    </source>
</evidence>
<dbReference type="EMBL" id="JAQQBR010000003">
    <property type="protein sequence ID" value="KAK0180063.1"/>
    <property type="molecule type" value="Genomic_DNA"/>
</dbReference>
<organism evidence="5 6">
    <name type="scientific">Microctonus hyperodae</name>
    <name type="common">Parasitoid wasp</name>
    <dbReference type="NCBI Taxonomy" id="165561"/>
    <lineage>
        <taxon>Eukaryota</taxon>
        <taxon>Metazoa</taxon>
        <taxon>Ecdysozoa</taxon>
        <taxon>Arthropoda</taxon>
        <taxon>Hexapoda</taxon>
        <taxon>Insecta</taxon>
        <taxon>Pterygota</taxon>
        <taxon>Neoptera</taxon>
        <taxon>Endopterygota</taxon>
        <taxon>Hymenoptera</taxon>
        <taxon>Apocrita</taxon>
        <taxon>Ichneumonoidea</taxon>
        <taxon>Braconidae</taxon>
        <taxon>Euphorinae</taxon>
        <taxon>Microctonus</taxon>
    </lineage>
</organism>
<feature type="compositionally biased region" description="Polar residues" evidence="3">
    <location>
        <begin position="145"/>
        <end position="171"/>
    </location>
</feature>
<dbReference type="InterPro" id="IPR035979">
    <property type="entry name" value="RBD_domain_sf"/>
</dbReference>
<evidence type="ECO:0000313" key="5">
    <source>
        <dbReference type="EMBL" id="KAK0180063.1"/>
    </source>
</evidence>
<name>A0AA39G2B6_MICHY</name>
<dbReference type="SUPFAM" id="SSF54928">
    <property type="entry name" value="RNA-binding domain, RBD"/>
    <property type="match status" value="1"/>
</dbReference>
<dbReference type="InterPro" id="IPR012677">
    <property type="entry name" value="Nucleotide-bd_a/b_plait_sf"/>
</dbReference>
<accession>A0AA39G2B6</accession>
<dbReference type="PROSITE" id="PS50102">
    <property type="entry name" value="RRM"/>
    <property type="match status" value="1"/>
</dbReference>
<gene>
    <name evidence="5" type="ORF">PV327_005745</name>
</gene>
<dbReference type="Proteomes" id="UP001168972">
    <property type="component" value="Unassembled WGS sequence"/>
</dbReference>
<evidence type="ECO:0000256" key="2">
    <source>
        <dbReference type="PROSITE-ProRule" id="PRU00176"/>
    </source>
</evidence>
<evidence type="ECO:0000256" key="3">
    <source>
        <dbReference type="SAM" id="MobiDB-lite"/>
    </source>
</evidence>
<dbReference type="Gene3D" id="3.30.70.330">
    <property type="match status" value="1"/>
</dbReference>
<keyword evidence="1 2" id="KW-0694">RNA-binding</keyword>
<feature type="compositionally biased region" description="Polar residues" evidence="3">
    <location>
        <begin position="118"/>
        <end position="131"/>
    </location>
</feature>
<feature type="region of interest" description="Disordered" evidence="3">
    <location>
        <begin position="86"/>
        <end position="187"/>
    </location>
</feature>
<dbReference type="GO" id="GO:0003723">
    <property type="term" value="F:RNA binding"/>
    <property type="evidence" value="ECO:0007669"/>
    <property type="project" value="UniProtKB-UniRule"/>
</dbReference>
<feature type="compositionally biased region" description="Basic and acidic residues" evidence="3">
    <location>
        <begin position="90"/>
        <end position="113"/>
    </location>
</feature>